<proteinExistence type="predicted"/>
<accession>A0A6B9ZH97</accession>
<gene>
    <name evidence="2" type="ORF">GWR21_15095</name>
</gene>
<reference evidence="2 3" key="1">
    <citation type="submission" date="2020-01" db="EMBL/GenBank/DDBJ databases">
        <title>Complete genome sequence of Chitinophaga sp. H33E-04 isolated from quinoa roots.</title>
        <authorList>
            <person name="Weon H.-Y."/>
            <person name="Lee S.A."/>
        </authorList>
    </citation>
    <scope>NUCLEOTIDE SEQUENCE [LARGE SCALE GENOMIC DNA]</scope>
    <source>
        <strain evidence="2 3">H33E-04</strain>
    </source>
</reference>
<feature type="transmembrane region" description="Helical" evidence="1">
    <location>
        <begin position="125"/>
        <end position="143"/>
    </location>
</feature>
<feature type="transmembrane region" description="Helical" evidence="1">
    <location>
        <begin position="30"/>
        <end position="54"/>
    </location>
</feature>
<evidence type="ECO:0000313" key="2">
    <source>
        <dbReference type="EMBL" id="QHS60871.1"/>
    </source>
</evidence>
<dbReference type="KEGG" id="chih:GWR21_15095"/>
<keyword evidence="1" id="KW-1133">Transmembrane helix</keyword>
<protein>
    <submittedName>
        <fullName evidence="2">Uncharacterized protein</fullName>
    </submittedName>
</protein>
<feature type="transmembrane region" description="Helical" evidence="1">
    <location>
        <begin position="66"/>
        <end position="91"/>
    </location>
</feature>
<dbReference type="RefSeq" id="WP_162332554.1">
    <property type="nucleotide sequence ID" value="NZ_CP048113.1"/>
</dbReference>
<keyword evidence="1" id="KW-0812">Transmembrane</keyword>
<evidence type="ECO:0000313" key="3">
    <source>
        <dbReference type="Proteomes" id="UP000476411"/>
    </source>
</evidence>
<dbReference type="AlphaFoldDB" id="A0A6B9ZH97"/>
<dbReference type="EMBL" id="CP048113">
    <property type="protein sequence ID" value="QHS60871.1"/>
    <property type="molecule type" value="Genomic_DNA"/>
</dbReference>
<name>A0A6B9ZH97_9BACT</name>
<organism evidence="2 3">
    <name type="scientific">Chitinophaga agri</name>
    <dbReference type="NCBI Taxonomy" id="2703787"/>
    <lineage>
        <taxon>Bacteria</taxon>
        <taxon>Pseudomonadati</taxon>
        <taxon>Bacteroidota</taxon>
        <taxon>Chitinophagia</taxon>
        <taxon>Chitinophagales</taxon>
        <taxon>Chitinophagaceae</taxon>
        <taxon>Chitinophaga</taxon>
    </lineage>
</organism>
<evidence type="ECO:0000256" key="1">
    <source>
        <dbReference type="SAM" id="Phobius"/>
    </source>
</evidence>
<feature type="transmembrane region" description="Helical" evidence="1">
    <location>
        <begin position="98"/>
        <end position="119"/>
    </location>
</feature>
<dbReference type="Proteomes" id="UP000476411">
    <property type="component" value="Chromosome"/>
</dbReference>
<keyword evidence="1" id="KW-0472">Membrane</keyword>
<sequence>MADQPSIFGDEFNGGIPVRRRELLSLFLKIYIWLGMSVSCLFSLLLSITLVMLLMWPSEDVRSSGWLPVIAASIFLMIAIITLFLMTFLVWREVKWAIKFNGIVAGCWLLFSASCFAIYGLSLLLLFIPFLVFLPYWIFLFRIQRKWEQ</sequence>
<keyword evidence="3" id="KW-1185">Reference proteome</keyword>